<proteinExistence type="inferred from homology"/>
<dbReference type="GO" id="GO:0003747">
    <property type="term" value="F:translation release factor activity"/>
    <property type="evidence" value="ECO:0007669"/>
    <property type="project" value="InterPro"/>
</dbReference>
<dbReference type="InterPro" id="IPR050057">
    <property type="entry name" value="Prokaryotic/Mito_RF"/>
</dbReference>
<gene>
    <name evidence="6" type="ORF">BCR39DRAFT_473026</name>
</gene>
<protein>
    <recommendedName>
        <fullName evidence="5">Prokaryotic-type class I peptide chain release factors domain-containing protein</fullName>
    </recommendedName>
</protein>
<dbReference type="Pfam" id="PF00472">
    <property type="entry name" value="RF-1"/>
    <property type="match status" value="1"/>
</dbReference>
<dbReference type="OrthoDB" id="2019491at2759"/>
<dbReference type="InParanoid" id="A0A1Y2AM36"/>
<accession>A0A1Y2AM36</accession>
<evidence type="ECO:0000259" key="5">
    <source>
        <dbReference type="PROSITE" id="PS00745"/>
    </source>
</evidence>
<feature type="non-terminal residue" evidence="6">
    <location>
        <position position="1"/>
    </location>
</feature>
<dbReference type="Gene3D" id="3.30.160.20">
    <property type="match status" value="1"/>
</dbReference>
<comment type="caution">
    <text evidence="6">The sequence shown here is derived from an EMBL/GenBank/DDBJ whole genome shotgun (WGS) entry which is preliminary data.</text>
</comment>
<keyword evidence="2" id="KW-0488">Methylation</keyword>
<dbReference type="InterPro" id="IPR045853">
    <property type="entry name" value="Pep_chain_release_fac_I_sf"/>
</dbReference>
<dbReference type="GO" id="GO:0005739">
    <property type="term" value="C:mitochondrion"/>
    <property type="evidence" value="ECO:0007669"/>
    <property type="project" value="GOC"/>
</dbReference>
<dbReference type="EMBL" id="MCFC01000077">
    <property type="protein sequence ID" value="ORY23638.1"/>
    <property type="molecule type" value="Genomic_DNA"/>
</dbReference>
<evidence type="ECO:0000313" key="6">
    <source>
        <dbReference type="EMBL" id="ORY23638.1"/>
    </source>
</evidence>
<dbReference type="InterPro" id="IPR000352">
    <property type="entry name" value="Pep_chain_release_fac_I"/>
</dbReference>
<dbReference type="PANTHER" id="PTHR43804">
    <property type="entry name" value="LD18447P"/>
    <property type="match status" value="1"/>
</dbReference>
<feature type="compositionally biased region" description="Basic and acidic residues" evidence="4">
    <location>
        <begin position="1"/>
        <end position="13"/>
    </location>
</feature>
<evidence type="ECO:0000256" key="1">
    <source>
        <dbReference type="ARBA" id="ARBA00010835"/>
    </source>
</evidence>
<name>A0A1Y2AM36_9TREE</name>
<dbReference type="PANTHER" id="PTHR43804:SF7">
    <property type="entry name" value="LD18447P"/>
    <property type="match status" value="1"/>
</dbReference>
<keyword evidence="7" id="KW-1185">Reference proteome</keyword>
<evidence type="ECO:0000256" key="2">
    <source>
        <dbReference type="ARBA" id="ARBA00022481"/>
    </source>
</evidence>
<dbReference type="GO" id="GO:0032543">
    <property type="term" value="P:mitochondrial translation"/>
    <property type="evidence" value="ECO:0007669"/>
    <property type="project" value="UniProtKB-ARBA"/>
</dbReference>
<reference evidence="6 7" key="1">
    <citation type="submission" date="2016-07" db="EMBL/GenBank/DDBJ databases">
        <title>Pervasive Adenine N6-methylation of Active Genes in Fungi.</title>
        <authorList>
            <consortium name="DOE Joint Genome Institute"/>
            <person name="Mondo S.J."/>
            <person name="Dannebaum R.O."/>
            <person name="Kuo R.C."/>
            <person name="Labutti K."/>
            <person name="Haridas S."/>
            <person name="Kuo A."/>
            <person name="Salamov A."/>
            <person name="Ahrendt S.R."/>
            <person name="Lipzen A."/>
            <person name="Sullivan W."/>
            <person name="Andreopoulos W.B."/>
            <person name="Clum A."/>
            <person name="Lindquist E."/>
            <person name="Daum C."/>
            <person name="Ramamoorthy G.K."/>
            <person name="Gryganskyi A."/>
            <person name="Culley D."/>
            <person name="Magnuson J.K."/>
            <person name="James T.Y."/>
            <person name="O'Malley M.A."/>
            <person name="Stajich J.E."/>
            <person name="Spatafora J.W."/>
            <person name="Visel A."/>
            <person name="Grigoriev I.V."/>
        </authorList>
    </citation>
    <scope>NUCLEOTIDE SEQUENCE [LARGE SCALE GENOMIC DNA]</scope>
    <source>
        <strain evidence="6 7">68-887.2</strain>
    </source>
</reference>
<feature type="domain" description="Prokaryotic-type class I peptide chain release factors" evidence="5">
    <location>
        <begin position="14"/>
        <end position="30"/>
    </location>
</feature>
<feature type="region of interest" description="Disordered" evidence="4">
    <location>
        <begin position="72"/>
        <end position="93"/>
    </location>
</feature>
<dbReference type="PROSITE" id="PS00745">
    <property type="entry name" value="RF_PROK_I"/>
    <property type="match status" value="1"/>
</dbReference>
<dbReference type="Proteomes" id="UP000193986">
    <property type="component" value="Unassembled WGS sequence"/>
</dbReference>
<evidence type="ECO:0000256" key="4">
    <source>
        <dbReference type="SAM" id="MobiDB-lite"/>
    </source>
</evidence>
<dbReference type="AlphaFoldDB" id="A0A1Y2AM36"/>
<organism evidence="6 7">
    <name type="scientific">Naematelia encephala</name>
    <dbReference type="NCBI Taxonomy" id="71784"/>
    <lineage>
        <taxon>Eukaryota</taxon>
        <taxon>Fungi</taxon>
        <taxon>Dikarya</taxon>
        <taxon>Basidiomycota</taxon>
        <taxon>Agaricomycotina</taxon>
        <taxon>Tremellomycetes</taxon>
        <taxon>Tremellales</taxon>
        <taxon>Naemateliaceae</taxon>
        <taxon>Naematelia</taxon>
    </lineage>
</organism>
<feature type="region of interest" description="Disordered" evidence="4">
    <location>
        <begin position="1"/>
        <end position="28"/>
    </location>
</feature>
<dbReference type="STRING" id="71784.A0A1Y2AM36"/>
<dbReference type="SUPFAM" id="SSF75620">
    <property type="entry name" value="Release factor"/>
    <property type="match status" value="1"/>
</dbReference>
<comment type="similarity">
    <text evidence="1">Belongs to the prokaryotic/mitochondrial release factor family.</text>
</comment>
<sequence>PIFEQSDIKDEVMRASGKGGQHVNKTESAVRLTHIPSGISVSMQDSRSQHQNREWAYSILRSRLAAVRDSEAAELKRRNRKSQVKTGDRSEKIRTYNFPQDRITDHRVNMSVSQIEQVMQGDGLEVIHEALARDLMEKRLEALLAGDEDFDE</sequence>
<evidence type="ECO:0000256" key="3">
    <source>
        <dbReference type="ARBA" id="ARBA00022917"/>
    </source>
</evidence>
<dbReference type="FunFam" id="3.30.160.20:FF:000004">
    <property type="entry name" value="Peptide chain release factor 1"/>
    <property type="match status" value="1"/>
</dbReference>
<evidence type="ECO:0000313" key="7">
    <source>
        <dbReference type="Proteomes" id="UP000193986"/>
    </source>
</evidence>
<keyword evidence="3" id="KW-0648">Protein biosynthesis</keyword>